<evidence type="ECO:0000313" key="1">
    <source>
        <dbReference type="EMBL" id="KAJ1127209.1"/>
    </source>
</evidence>
<evidence type="ECO:0000313" key="2">
    <source>
        <dbReference type="Proteomes" id="UP001066276"/>
    </source>
</evidence>
<gene>
    <name evidence="1" type="ORF">NDU88_005612</name>
</gene>
<proteinExistence type="predicted"/>
<dbReference type="EMBL" id="JANPWB010000011">
    <property type="protein sequence ID" value="KAJ1127209.1"/>
    <property type="molecule type" value="Genomic_DNA"/>
</dbReference>
<protein>
    <submittedName>
        <fullName evidence="1">Uncharacterized protein</fullName>
    </submittedName>
</protein>
<name>A0AAV7PJ18_PLEWA</name>
<comment type="caution">
    <text evidence="1">The sequence shown here is derived from an EMBL/GenBank/DDBJ whole genome shotgun (WGS) entry which is preliminary data.</text>
</comment>
<accession>A0AAV7PJ18</accession>
<reference evidence="1" key="1">
    <citation type="journal article" date="2022" name="bioRxiv">
        <title>Sequencing and chromosome-scale assembly of the giantPleurodeles waltlgenome.</title>
        <authorList>
            <person name="Brown T."/>
            <person name="Elewa A."/>
            <person name="Iarovenko S."/>
            <person name="Subramanian E."/>
            <person name="Araus A.J."/>
            <person name="Petzold A."/>
            <person name="Susuki M."/>
            <person name="Suzuki K.-i.T."/>
            <person name="Hayashi T."/>
            <person name="Toyoda A."/>
            <person name="Oliveira C."/>
            <person name="Osipova E."/>
            <person name="Leigh N.D."/>
            <person name="Simon A."/>
            <person name="Yun M.H."/>
        </authorList>
    </citation>
    <scope>NUCLEOTIDE SEQUENCE</scope>
    <source>
        <strain evidence="1">20211129_DDA</strain>
        <tissue evidence="1">Liver</tissue>
    </source>
</reference>
<dbReference type="AlphaFoldDB" id="A0AAV7PJ18"/>
<organism evidence="1 2">
    <name type="scientific">Pleurodeles waltl</name>
    <name type="common">Iberian ribbed newt</name>
    <dbReference type="NCBI Taxonomy" id="8319"/>
    <lineage>
        <taxon>Eukaryota</taxon>
        <taxon>Metazoa</taxon>
        <taxon>Chordata</taxon>
        <taxon>Craniata</taxon>
        <taxon>Vertebrata</taxon>
        <taxon>Euteleostomi</taxon>
        <taxon>Amphibia</taxon>
        <taxon>Batrachia</taxon>
        <taxon>Caudata</taxon>
        <taxon>Salamandroidea</taxon>
        <taxon>Salamandridae</taxon>
        <taxon>Pleurodelinae</taxon>
        <taxon>Pleurodeles</taxon>
    </lineage>
</organism>
<dbReference type="Proteomes" id="UP001066276">
    <property type="component" value="Chromosome 7"/>
</dbReference>
<sequence>MAAQTAPSCPTSLPAPLPPMEATDRILQEIAAVKSRWEVMNAKISDLTEASTSIWADITGFQETMTDLDQRLSIVEDWVAVLPDLEAELRSLHAKVTDLEDRSHKDNILPLLRIFYPNKSILLSSDAYSPGLRYT</sequence>
<keyword evidence="2" id="KW-1185">Reference proteome</keyword>